<evidence type="ECO:0008006" key="4">
    <source>
        <dbReference type="Google" id="ProtNLM"/>
    </source>
</evidence>
<evidence type="ECO:0000313" key="3">
    <source>
        <dbReference type="Proteomes" id="UP001601303"/>
    </source>
</evidence>
<dbReference type="EMBL" id="JBIAHM010000023">
    <property type="protein sequence ID" value="MFE9606119.1"/>
    <property type="molecule type" value="Genomic_DNA"/>
</dbReference>
<dbReference type="Proteomes" id="UP001601303">
    <property type="component" value="Unassembled WGS sequence"/>
</dbReference>
<feature type="chain" id="PRO_5046244699" description="Lipoprotein" evidence="1">
    <location>
        <begin position="28"/>
        <end position="317"/>
    </location>
</feature>
<proteinExistence type="predicted"/>
<protein>
    <recommendedName>
        <fullName evidence="4">Lipoprotein</fullName>
    </recommendedName>
</protein>
<evidence type="ECO:0000256" key="1">
    <source>
        <dbReference type="SAM" id="SignalP"/>
    </source>
</evidence>
<comment type="caution">
    <text evidence="2">The sequence shown here is derived from an EMBL/GenBank/DDBJ whole genome shotgun (WGS) entry which is preliminary data.</text>
</comment>
<sequence>MSKTRVQAAALALAAAMAATVFTSACGAPHTASGSGTGRQLVAQAMPLPDARIRATWPQSRVEQGLAKGMRLPLQDYMLGYADVVDVENARDVVKQECMQRLSFRFAPEPSGLQPSVAYDAMNMKRRYGITDRAEAAAHGFTPPQAVTADDDTAAEDLELAREDAESAVSGWDEAMNQTCVPEANAKVGVLYETDVAGDLASQSYDVTAKQTPVRNAVAGWSSCMVRDGHRVTSLDDAEGRFAAPKKPGMKPGRAEVSLATDDVDCKQSSNLVGTWYQAETVYQHRQITSHKRELEAEKARNTKLLERARAVLAARK</sequence>
<reference evidence="2 3" key="1">
    <citation type="submission" date="2024-10" db="EMBL/GenBank/DDBJ databases">
        <title>The Natural Products Discovery Center: Release of the First 8490 Sequenced Strains for Exploring Actinobacteria Biosynthetic Diversity.</title>
        <authorList>
            <person name="Kalkreuter E."/>
            <person name="Kautsar S.A."/>
            <person name="Yang D."/>
            <person name="Bader C.D."/>
            <person name="Teijaro C.N."/>
            <person name="Fluegel L."/>
            <person name="Davis C.M."/>
            <person name="Simpson J.R."/>
            <person name="Lauterbach L."/>
            <person name="Steele A.D."/>
            <person name="Gui C."/>
            <person name="Meng S."/>
            <person name="Li G."/>
            <person name="Viehrig K."/>
            <person name="Ye F."/>
            <person name="Su P."/>
            <person name="Kiefer A.F."/>
            <person name="Nichols A."/>
            <person name="Cepeda A.J."/>
            <person name="Yan W."/>
            <person name="Fan B."/>
            <person name="Jiang Y."/>
            <person name="Adhikari A."/>
            <person name="Zheng C.-J."/>
            <person name="Schuster L."/>
            <person name="Cowan T.M."/>
            <person name="Smanski M.J."/>
            <person name="Chevrette M.G."/>
            <person name="De Carvalho L.P.S."/>
            <person name="Shen B."/>
        </authorList>
    </citation>
    <scope>NUCLEOTIDE SEQUENCE [LARGE SCALE GENOMIC DNA]</scope>
    <source>
        <strain evidence="2 3">NPDC006488</strain>
    </source>
</reference>
<dbReference type="RefSeq" id="WP_388114817.1">
    <property type="nucleotide sequence ID" value="NZ_JBIAHM010000023.1"/>
</dbReference>
<gene>
    <name evidence="2" type="ORF">ACFYNQ_47235</name>
</gene>
<evidence type="ECO:0000313" key="2">
    <source>
        <dbReference type="EMBL" id="MFE9606119.1"/>
    </source>
</evidence>
<keyword evidence="3" id="KW-1185">Reference proteome</keyword>
<feature type="signal peptide" evidence="1">
    <location>
        <begin position="1"/>
        <end position="27"/>
    </location>
</feature>
<keyword evidence="1" id="KW-0732">Signal</keyword>
<accession>A0ABW6MKA2</accession>
<dbReference type="PROSITE" id="PS51257">
    <property type="entry name" value="PROKAR_LIPOPROTEIN"/>
    <property type="match status" value="1"/>
</dbReference>
<organism evidence="2 3">
    <name type="scientific">Streptomyces hokutonensis</name>
    <dbReference type="NCBI Taxonomy" id="1306990"/>
    <lineage>
        <taxon>Bacteria</taxon>
        <taxon>Bacillati</taxon>
        <taxon>Actinomycetota</taxon>
        <taxon>Actinomycetes</taxon>
        <taxon>Kitasatosporales</taxon>
        <taxon>Streptomycetaceae</taxon>
        <taxon>Streptomyces</taxon>
    </lineage>
</organism>
<name>A0ABW6MKA2_9ACTN</name>